<gene>
    <name evidence="5" type="ORF">ACFSW5_02560</name>
</gene>
<dbReference type="RefSeq" id="WP_379269420.1">
    <property type="nucleotide sequence ID" value="NZ_JBHUGT010000031.1"/>
</dbReference>
<dbReference type="InterPro" id="IPR011711">
    <property type="entry name" value="GntR_C"/>
</dbReference>
<dbReference type="Pfam" id="PF07729">
    <property type="entry name" value="FCD"/>
    <property type="match status" value="1"/>
</dbReference>
<reference evidence="6" key="1">
    <citation type="journal article" date="2019" name="Int. J. Syst. Evol. Microbiol.">
        <title>The Global Catalogue of Microorganisms (GCM) 10K type strain sequencing project: providing services to taxonomists for standard genome sequencing and annotation.</title>
        <authorList>
            <consortium name="The Broad Institute Genomics Platform"/>
            <consortium name="The Broad Institute Genome Sequencing Center for Infectious Disease"/>
            <person name="Wu L."/>
            <person name="Ma J."/>
        </authorList>
    </citation>
    <scope>NUCLEOTIDE SEQUENCE [LARGE SCALE GENOMIC DNA]</scope>
    <source>
        <strain evidence="6">TISTR 1827</strain>
    </source>
</reference>
<dbReference type="PANTHER" id="PTHR43537">
    <property type="entry name" value="TRANSCRIPTIONAL REGULATOR, GNTR FAMILY"/>
    <property type="match status" value="1"/>
</dbReference>
<dbReference type="SMART" id="SM00345">
    <property type="entry name" value="HTH_GNTR"/>
    <property type="match status" value="1"/>
</dbReference>
<accession>A0ABW5QRV6</accession>
<dbReference type="Gene3D" id="1.10.10.10">
    <property type="entry name" value="Winged helix-like DNA-binding domain superfamily/Winged helix DNA-binding domain"/>
    <property type="match status" value="1"/>
</dbReference>
<name>A0ABW5QRV6_9BACL</name>
<dbReference type="InterPro" id="IPR008920">
    <property type="entry name" value="TF_FadR/GntR_C"/>
</dbReference>
<dbReference type="SMART" id="SM00895">
    <property type="entry name" value="FCD"/>
    <property type="match status" value="1"/>
</dbReference>
<evidence type="ECO:0000256" key="2">
    <source>
        <dbReference type="ARBA" id="ARBA00023125"/>
    </source>
</evidence>
<evidence type="ECO:0000313" key="6">
    <source>
        <dbReference type="Proteomes" id="UP001597493"/>
    </source>
</evidence>
<comment type="caution">
    <text evidence="5">The sequence shown here is derived from an EMBL/GenBank/DDBJ whole genome shotgun (WGS) entry which is preliminary data.</text>
</comment>
<dbReference type="CDD" id="cd07377">
    <property type="entry name" value="WHTH_GntR"/>
    <property type="match status" value="1"/>
</dbReference>
<dbReference type="PANTHER" id="PTHR43537:SF53">
    <property type="entry name" value="HTH-TYPE TRANSCRIPTIONAL REPRESSOR NANR"/>
    <property type="match status" value="1"/>
</dbReference>
<dbReference type="Proteomes" id="UP001597493">
    <property type="component" value="Unassembled WGS sequence"/>
</dbReference>
<evidence type="ECO:0000313" key="5">
    <source>
        <dbReference type="EMBL" id="MFD2659143.1"/>
    </source>
</evidence>
<keyword evidence="6" id="KW-1185">Reference proteome</keyword>
<evidence type="ECO:0000259" key="4">
    <source>
        <dbReference type="PROSITE" id="PS50949"/>
    </source>
</evidence>
<dbReference type="SUPFAM" id="SSF48008">
    <property type="entry name" value="GntR ligand-binding domain-like"/>
    <property type="match status" value="1"/>
</dbReference>
<dbReference type="SUPFAM" id="SSF46785">
    <property type="entry name" value="Winged helix' DNA-binding domain"/>
    <property type="match status" value="1"/>
</dbReference>
<feature type="domain" description="HTH gntR-type" evidence="4">
    <location>
        <begin position="3"/>
        <end position="70"/>
    </location>
</feature>
<organism evidence="5 6">
    <name type="scientific">Paenibacillus thailandensis</name>
    <dbReference type="NCBI Taxonomy" id="393250"/>
    <lineage>
        <taxon>Bacteria</taxon>
        <taxon>Bacillati</taxon>
        <taxon>Bacillota</taxon>
        <taxon>Bacilli</taxon>
        <taxon>Bacillales</taxon>
        <taxon>Paenibacillaceae</taxon>
        <taxon>Paenibacillus</taxon>
    </lineage>
</organism>
<dbReference type="InterPro" id="IPR036388">
    <property type="entry name" value="WH-like_DNA-bd_sf"/>
</dbReference>
<keyword evidence="1" id="KW-0805">Transcription regulation</keyword>
<evidence type="ECO:0000256" key="1">
    <source>
        <dbReference type="ARBA" id="ARBA00023015"/>
    </source>
</evidence>
<dbReference type="Gene3D" id="1.20.120.530">
    <property type="entry name" value="GntR ligand-binding domain-like"/>
    <property type="match status" value="1"/>
</dbReference>
<dbReference type="PROSITE" id="PS50949">
    <property type="entry name" value="HTH_GNTR"/>
    <property type="match status" value="1"/>
</dbReference>
<protein>
    <submittedName>
        <fullName evidence="5">GntR family transcriptional regulator</fullName>
    </submittedName>
</protein>
<proteinExistence type="predicted"/>
<dbReference type="InterPro" id="IPR036390">
    <property type="entry name" value="WH_DNA-bd_sf"/>
</dbReference>
<sequence>MIPPSEAEIYKAIKEAIIDQRLRPNMQLVEEVIAESFGVSRTPVRNVFRRLATEKLVSVVPYKGTFVWCPTVSESKEVFEMRRVVEDAAIRRLCRTMDETQRKQLEQMLKDEMEANGRGDLFGALRISGDFHIRIAQLSGNSYYSKYLEELVSLSYVIIAFYGQRRPTHCHHHKDILGAIQSRDEDKAARLMAVHLKELEEALDYGEGWEEPGTLADIFKPRLA</sequence>
<dbReference type="EMBL" id="JBHUMY010000001">
    <property type="protein sequence ID" value="MFD2659143.1"/>
    <property type="molecule type" value="Genomic_DNA"/>
</dbReference>
<dbReference type="Pfam" id="PF00392">
    <property type="entry name" value="GntR"/>
    <property type="match status" value="1"/>
</dbReference>
<dbReference type="InterPro" id="IPR000524">
    <property type="entry name" value="Tscrpt_reg_HTH_GntR"/>
</dbReference>
<keyword evidence="3" id="KW-0804">Transcription</keyword>
<evidence type="ECO:0000256" key="3">
    <source>
        <dbReference type="ARBA" id="ARBA00023163"/>
    </source>
</evidence>
<keyword evidence="2" id="KW-0238">DNA-binding</keyword>